<dbReference type="GO" id="GO:0003777">
    <property type="term" value="F:microtubule motor activity"/>
    <property type="evidence" value="ECO:0007669"/>
    <property type="project" value="InterPro"/>
</dbReference>
<evidence type="ECO:0000256" key="6">
    <source>
        <dbReference type="ARBA" id="ARBA00023175"/>
    </source>
</evidence>
<dbReference type="EMBL" id="AWUE01015191">
    <property type="protein sequence ID" value="OMO99095.1"/>
    <property type="molecule type" value="Genomic_DNA"/>
</dbReference>
<evidence type="ECO:0000256" key="8">
    <source>
        <dbReference type="ARBA" id="ARBA00067209"/>
    </source>
</evidence>
<accession>A0A1R3JW58</accession>
<dbReference type="Proteomes" id="UP000187203">
    <property type="component" value="Unassembled WGS sequence"/>
</dbReference>
<feature type="domain" description="Kinesin motor" evidence="13">
    <location>
        <begin position="209"/>
        <end position="523"/>
    </location>
</feature>
<evidence type="ECO:0000313" key="15">
    <source>
        <dbReference type="Proteomes" id="UP000187203"/>
    </source>
</evidence>
<dbReference type="InterPro" id="IPR036961">
    <property type="entry name" value="Kinesin_motor_dom_sf"/>
</dbReference>
<evidence type="ECO:0000256" key="11">
    <source>
        <dbReference type="SAM" id="Coils"/>
    </source>
</evidence>
<dbReference type="PROSITE" id="PS50067">
    <property type="entry name" value="KINESIN_MOTOR_2"/>
    <property type="match status" value="1"/>
</dbReference>
<feature type="region of interest" description="Disordered" evidence="12">
    <location>
        <begin position="527"/>
        <end position="549"/>
    </location>
</feature>
<dbReference type="PRINTS" id="PR00380">
    <property type="entry name" value="KINESINHEAVY"/>
</dbReference>
<dbReference type="SMART" id="SM00129">
    <property type="entry name" value="KISc"/>
    <property type="match status" value="1"/>
</dbReference>
<reference evidence="15" key="1">
    <citation type="submission" date="2013-09" db="EMBL/GenBank/DDBJ databases">
        <title>Corchorus olitorius genome sequencing.</title>
        <authorList>
            <person name="Alam M."/>
            <person name="Haque M.S."/>
            <person name="Islam M.S."/>
            <person name="Emdad E.M."/>
            <person name="Islam M.M."/>
            <person name="Ahmed B."/>
            <person name="Halim A."/>
            <person name="Hossen Q.M.M."/>
            <person name="Hossain M.Z."/>
            <person name="Ahmed R."/>
            <person name="Khan M.M."/>
            <person name="Islam R."/>
            <person name="Rashid M.M."/>
            <person name="Khan S.A."/>
            <person name="Rahman M.S."/>
            <person name="Alam M."/>
            <person name="Yahiya A.S."/>
            <person name="Khan M.S."/>
            <person name="Azam M.S."/>
            <person name="Haque T."/>
            <person name="Lashkar M.Z.H."/>
            <person name="Akhand A.I."/>
            <person name="Morshed G."/>
            <person name="Roy S."/>
            <person name="Uddin K.S."/>
            <person name="Rabeya T."/>
            <person name="Hossain A.S."/>
            <person name="Chowdhury A."/>
            <person name="Snigdha A.R."/>
            <person name="Mortoza M.S."/>
            <person name="Matin S.A."/>
            <person name="Hoque S.M.E."/>
            <person name="Islam M.K."/>
            <person name="Roy D.K."/>
            <person name="Haider R."/>
            <person name="Moosa M.M."/>
            <person name="Elias S.M."/>
            <person name="Hasan A.M."/>
            <person name="Jahan S."/>
            <person name="Shafiuddin M."/>
            <person name="Mahmood N."/>
            <person name="Shommy N.S."/>
        </authorList>
    </citation>
    <scope>NUCLEOTIDE SEQUENCE [LARGE SCALE GENOMIC DNA]</scope>
    <source>
        <strain evidence="15">cv. O-4</strain>
    </source>
</reference>
<dbReference type="InterPro" id="IPR036514">
    <property type="entry name" value="SGNH_hydro_sf"/>
</dbReference>
<evidence type="ECO:0000256" key="2">
    <source>
        <dbReference type="ARBA" id="ARBA00022701"/>
    </source>
</evidence>
<dbReference type="GO" id="GO:0005874">
    <property type="term" value="C:microtubule"/>
    <property type="evidence" value="ECO:0007669"/>
    <property type="project" value="UniProtKB-KW"/>
</dbReference>
<keyword evidence="4 10" id="KW-0067">ATP-binding</keyword>
<comment type="similarity">
    <text evidence="7">Belongs to the TRAFAC class myosin-kinesin ATPase superfamily. Kinesin family. KIN-1 subfamily.</text>
</comment>
<keyword evidence="15" id="KW-1185">Reference proteome</keyword>
<dbReference type="InterPro" id="IPR001087">
    <property type="entry name" value="GDSL"/>
</dbReference>
<comment type="similarity">
    <text evidence="1">Belongs to the 'GDSL' lipolytic enzyme family.</text>
</comment>
<evidence type="ECO:0000256" key="7">
    <source>
        <dbReference type="ARBA" id="ARBA00061495"/>
    </source>
</evidence>
<dbReference type="InterPro" id="IPR035669">
    <property type="entry name" value="SGNH_plant_lipase-like"/>
</dbReference>
<gene>
    <name evidence="14" type="ORF">COLO4_13517</name>
</gene>
<evidence type="ECO:0000313" key="14">
    <source>
        <dbReference type="EMBL" id="OMO99095.1"/>
    </source>
</evidence>
<dbReference type="InterPro" id="IPR027640">
    <property type="entry name" value="Kinesin-like_fam"/>
</dbReference>
<dbReference type="AlphaFoldDB" id="A0A1R3JW58"/>
<dbReference type="CDD" id="cd01369">
    <property type="entry name" value="KISc_KHC_KIF5"/>
    <property type="match status" value="1"/>
</dbReference>
<feature type="coiled-coil region" evidence="11">
    <location>
        <begin position="602"/>
        <end position="636"/>
    </location>
</feature>
<comment type="caution">
    <text evidence="14">The sequence shown here is derived from an EMBL/GenBank/DDBJ whole genome shotgun (WGS) entry which is preliminary data.</text>
</comment>
<dbReference type="Gene3D" id="3.40.850.10">
    <property type="entry name" value="Kinesin motor domain"/>
    <property type="match status" value="1"/>
</dbReference>
<evidence type="ECO:0000256" key="9">
    <source>
        <dbReference type="ARBA" id="ARBA00076719"/>
    </source>
</evidence>
<dbReference type="InterPro" id="IPR019821">
    <property type="entry name" value="Kinesin_motor_CS"/>
</dbReference>
<dbReference type="InterPro" id="IPR001752">
    <property type="entry name" value="Kinesin_motor_dom"/>
</dbReference>
<evidence type="ECO:0000256" key="3">
    <source>
        <dbReference type="ARBA" id="ARBA00022741"/>
    </source>
</evidence>
<dbReference type="CDD" id="cd01837">
    <property type="entry name" value="SGNH_plant_lipase_like"/>
    <property type="match status" value="1"/>
</dbReference>
<keyword evidence="6 10" id="KW-0505">Motor protein</keyword>
<evidence type="ECO:0000256" key="5">
    <source>
        <dbReference type="ARBA" id="ARBA00023054"/>
    </source>
</evidence>
<dbReference type="PANTHER" id="PTHR47968:SF17">
    <property type="entry name" value="KINESIN-LIKE PROTEIN"/>
    <property type="match status" value="1"/>
</dbReference>
<dbReference type="GO" id="GO:0007018">
    <property type="term" value="P:microtubule-based movement"/>
    <property type="evidence" value="ECO:0007669"/>
    <property type="project" value="InterPro"/>
</dbReference>
<feature type="binding site" evidence="10">
    <location>
        <begin position="292"/>
        <end position="299"/>
    </location>
    <ligand>
        <name>ATP</name>
        <dbReference type="ChEBI" id="CHEBI:30616"/>
    </ligand>
</feature>
<dbReference type="STRING" id="93759.A0A1R3JW58"/>
<keyword evidence="3 10" id="KW-0547">Nucleotide-binding</keyword>
<evidence type="ECO:0000256" key="1">
    <source>
        <dbReference type="ARBA" id="ARBA00008668"/>
    </source>
</evidence>
<dbReference type="Gene3D" id="3.40.50.1110">
    <property type="entry name" value="SGNH hydrolase"/>
    <property type="match status" value="1"/>
</dbReference>
<feature type="compositionally biased region" description="Basic and acidic residues" evidence="12">
    <location>
        <begin position="531"/>
        <end position="549"/>
    </location>
</feature>
<evidence type="ECO:0000256" key="12">
    <source>
        <dbReference type="SAM" id="MobiDB-lite"/>
    </source>
</evidence>
<keyword evidence="2" id="KW-0493">Microtubule</keyword>
<dbReference type="GO" id="GO:0008017">
    <property type="term" value="F:microtubule binding"/>
    <property type="evidence" value="ECO:0007669"/>
    <property type="project" value="InterPro"/>
</dbReference>
<dbReference type="Pfam" id="PF00657">
    <property type="entry name" value="Lipase_GDSL"/>
    <property type="match status" value="1"/>
</dbReference>
<dbReference type="SUPFAM" id="SSF52540">
    <property type="entry name" value="P-loop containing nucleoside triphosphate hydrolases"/>
    <property type="match status" value="1"/>
</dbReference>
<organism evidence="14 15">
    <name type="scientific">Corchorus olitorius</name>
    <dbReference type="NCBI Taxonomy" id="93759"/>
    <lineage>
        <taxon>Eukaryota</taxon>
        <taxon>Viridiplantae</taxon>
        <taxon>Streptophyta</taxon>
        <taxon>Embryophyta</taxon>
        <taxon>Tracheophyta</taxon>
        <taxon>Spermatophyta</taxon>
        <taxon>Magnoliopsida</taxon>
        <taxon>eudicotyledons</taxon>
        <taxon>Gunneridae</taxon>
        <taxon>Pentapetalae</taxon>
        <taxon>rosids</taxon>
        <taxon>malvids</taxon>
        <taxon>Malvales</taxon>
        <taxon>Malvaceae</taxon>
        <taxon>Grewioideae</taxon>
        <taxon>Apeibeae</taxon>
        <taxon>Corchorus</taxon>
    </lineage>
</organism>
<evidence type="ECO:0000256" key="10">
    <source>
        <dbReference type="PROSITE-ProRule" id="PRU00283"/>
    </source>
</evidence>
<dbReference type="GO" id="GO:0016788">
    <property type="term" value="F:hydrolase activity, acting on ester bonds"/>
    <property type="evidence" value="ECO:0007669"/>
    <property type="project" value="InterPro"/>
</dbReference>
<dbReference type="Pfam" id="PF00225">
    <property type="entry name" value="Kinesin"/>
    <property type="match status" value="1"/>
</dbReference>
<evidence type="ECO:0000259" key="13">
    <source>
        <dbReference type="PROSITE" id="PS50067"/>
    </source>
</evidence>
<proteinExistence type="inferred from homology"/>
<sequence>MLSPTPTICYLTSCQVSDTHCPEDHFWPFKMLEINVKATFIASPEIEKEEEGKNLFFKSAAGQSKRVVVHEESHKLPLDQLLNNVVSRDWEDTSIWDVFDSMQIPIEPRTLDKIVGCALDMAARECHRQVLRLQVEIETLVDYYELDRFEELEDVYSIDVEKEDFWETVEAFRKLRRTMVVEEDDDQSKNNLCSICLESDQSPSIEMSNITVCARFRPLSSKEKRDHGANICIQNVDSESFIIKDEKDEGFTFSFDKVFYEKSKQVDVYDFLVLPIVRDSVNAINGTIIAYGQTGAGKTYSMEGLNILESDEEKKGILPRVVDGLFACIRSSDESTKYSIKLSMVEIYMEKVRDLFDLSKDNIQIKESKTQGILMSGATEISLLDPSEALQSLSSGIANRAVGETLHQESTIEKRVKFGKLVLVDLAGSEKVEKTGAEGRILEEAKTINKSLSALGNVINALTRGSPAKANHIPYRDSKLTRILQDSLGGSSRTALLCCCSPSPSNVSESLSSLRFGARAKHIKTSPFVKGNEEKNSKKSEAPSAARDHASYEKILEKMGERLNAEDVKLLEELFIQAGLFDDLNTTEDLESAFQDVVQQTISSLMQAVEELRSTVDKLERENKALKERLAVAEMFNALPDNGALFCFLISIANSVTFNYPAVFNFGDSNSDTGELVAALGDILDPPNGQTYFKTPSGRFCNGRLIVDFLMDAMDLPFLNAYLDSIGAPSFRKGCNFAAAGSTINPPTAQAVSPFPIGVQVAQFLRFKARVLELLAKGNKFNKYLPAEDYFQKALYMFDIGQNDLAGSFYSKTFDQVLAYIPAVLTEFENAIKTLYDQGARNFWIHNTAPLGCLAQNVAKFGTDPSSLDEQGCVSKHNQAAKVFNLQLHALVKKWQGQYTDSNFTYVDIYTIKSNLIANYSKLGFEQPIMACCGVGGPPLNYDSRIGCGKTKVINGTTFTSKACNDSSEYINWDGIHYTEAANQYVASQILTGKYSDPPFSDKMPFLLNIKF</sequence>
<dbReference type="OrthoDB" id="1600564at2759"/>
<dbReference type="FunFam" id="3.40.850.10:FF:000114">
    <property type="entry name" value="Kinesin-like protein"/>
    <property type="match status" value="1"/>
</dbReference>
<dbReference type="GO" id="GO:0005524">
    <property type="term" value="F:ATP binding"/>
    <property type="evidence" value="ECO:0007669"/>
    <property type="project" value="UniProtKB-UniRule"/>
</dbReference>
<dbReference type="PANTHER" id="PTHR47968">
    <property type="entry name" value="CENTROMERE PROTEIN E"/>
    <property type="match status" value="1"/>
</dbReference>
<keyword evidence="5 11" id="KW-0175">Coiled coil</keyword>
<evidence type="ECO:0000256" key="4">
    <source>
        <dbReference type="ARBA" id="ARBA00022840"/>
    </source>
</evidence>
<dbReference type="InterPro" id="IPR027417">
    <property type="entry name" value="P-loop_NTPase"/>
</dbReference>
<protein>
    <recommendedName>
        <fullName evidence="8">Kinesin-like protein KIN-1</fullName>
    </recommendedName>
    <alternativeName>
        <fullName evidence="9">Pollen semi-sterility protein 1</fullName>
    </alternativeName>
</protein>
<name>A0A1R3JW58_9ROSI</name>
<dbReference type="PROSITE" id="PS00411">
    <property type="entry name" value="KINESIN_MOTOR_1"/>
    <property type="match status" value="1"/>
</dbReference>